<reference evidence="6 7" key="1">
    <citation type="submission" date="2010-04" db="EMBL/GenBank/DDBJ databases">
        <authorList>
            <person name="Qin X."/>
            <person name="Bachman B."/>
            <person name="Battles P."/>
            <person name="Bell A."/>
            <person name="Bess C."/>
            <person name="Bickham C."/>
            <person name="Chaboub L."/>
            <person name="Chen D."/>
            <person name="Coyle M."/>
            <person name="Deiros D.R."/>
            <person name="Dinh H."/>
            <person name="Forbes L."/>
            <person name="Fowler G."/>
            <person name="Francisco L."/>
            <person name="Fu Q."/>
            <person name="Gubbala S."/>
            <person name="Hale W."/>
            <person name="Han Y."/>
            <person name="Hemphill L."/>
            <person name="Highlander S.K."/>
            <person name="Hirani K."/>
            <person name="Hogues M."/>
            <person name="Jackson L."/>
            <person name="Jakkamsetti A."/>
            <person name="Javaid M."/>
            <person name="Jiang H."/>
            <person name="Korchina V."/>
            <person name="Kovar C."/>
            <person name="Lara F."/>
            <person name="Lee S."/>
            <person name="Mata R."/>
            <person name="Mathew T."/>
            <person name="Moen C."/>
            <person name="Morales K."/>
            <person name="Munidasa M."/>
            <person name="Nazareth L."/>
            <person name="Ngo R."/>
            <person name="Nguyen L."/>
            <person name="Okwuonu G."/>
            <person name="Ongeri F."/>
            <person name="Patil S."/>
            <person name="Petrosino J."/>
            <person name="Pham C."/>
            <person name="Pham P."/>
            <person name="Pu L.-L."/>
            <person name="Puazo M."/>
            <person name="Raj R."/>
            <person name="Reid J."/>
            <person name="Rouhana J."/>
            <person name="Saada N."/>
            <person name="Shang Y."/>
            <person name="Simmons D."/>
            <person name="Thornton R."/>
            <person name="Warren J."/>
            <person name="Weissenberger G."/>
            <person name="Zhang J."/>
            <person name="Zhang L."/>
            <person name="Zhou C."/>
            <person name="Zhu D."/>
            <person name="Muzny D."/>
            <person name="Worley K."/>
            <person name="Gibbs R."/>
        </authorList>
    </citation>
    <scope>NUCLEOTIDE SEQUENCE [LARGE SCALE GENOMIC DNA]</scope>
    <source>
        <strain evidence="6 7">ATCC 49957</strain>
    </source>
</reference>
<dbReference type="GO" id="GO:0008168">
    <property type="term" value="F:methyltransferase activity"/>
    <property type="evidence" value="ECO:0007669"/>
    <property type="project" value="UniProtKB-KW"/>
</dbReference>
<dbReference type="PANTHER" id="PTHR35330">
    <property type="entry name" value="SIROHEME BIOSYNTHESIS PROTEIN MET8"/>
    <property type="match status" value="1"/>
</dbReference>
<dbReference type="HOGENOM" id="CLU_2008884_0_0_5"/>
<dbReference type="GO" id="GO:0004325">
    <property type="term" value="F:ferrochelatase activity"/>
    <property type="evidence" value="ECO:0007669"/>
    <property type="project" value="InterPro"/>
</dbReference>
<keyword evidence="5" id="KW-0627">Porphyrin biosynthesis</keyword>
<evidence type="ECO:0000256" key="5">
    <source>
        <dbReference type="ARBA" id="ARBA00023244"/>
    </source>
</evidence>
<comment type="caution">
    <text evidence="6">The sequence shown here is derived from an EMBL/GenBank/DDBJ whole genome shotgun (WGS) entry which is preliminary data.</text>
</comment>
<dbReference type="RefSeq" id="WP_007005340.1">
    <property type="nucleotide sequence ID" value="NZ_GG770782.1"/>
</dbReference>
<feature type="non-terminal residue" evidence="6">
    <location>
        <position position="133"/>
    </location>
</feature>
<gene>
    <name evidence="6" type="primary">cysG</name>
    <name evidence="6" type="ORF">HMPREF0731_2410</name>
</gene>
<keyword evidence="6" id="KW-0808">Transferase</keyword>
<keyword evidence="4" id="KW-0520">NAD</keyword>
<evidence type="ECO:0000256" key="3">
    <source>
        <dbReference type="ARBA" id="ARBA00023002"/>
    </source>
</evidence>
<dbReference type="AlphaFoldDB" id="D5RMU9"/>
<dbReference type="GO" id="GO:0043115">
    <property type="term" value="F:precorrin-2 dehydrogenase activity"/>
    <property type="evidence" value="ECO:0007669"/>
    <property type="project" value="UniProtKB-EC"/>
</dbReference>
<dbReference type="EMBL" id="ADVL01000417">
    <property type="protein sequence ID" value="EFH11362.1"/>
    <property type="molecule type" value="Genomic_DNA"/>
</dbReference>
<keyword evidence="7" id="KW-1185">Reference proteome</keyword>
<dbReference type="EC" id="1.3.1.76" evidence="2"/>
<keyword evidence="3" id="KW-0560">Oxidoreductase</keyword>
<evidence type="ECO:0000256" key="1">
    <source>
        <dbReference type="ARBA" id="ARBA00005010"/>
    </source>
</evidence>
<protein>
    <recommendedName>
        <fullName evidence="2">precorrin-2 dehydrogenase</fullName>
        <ecNumber evidence="2">1.3.1.76</ecNumber>
    </recommendedName>
</protein>
<dbReference type="InterPro" id="IPR006367">
    <property type="entry name" value="Sirohaem_synthase_N"/>
</dbReference>
<dbReference type="GO" id="GO:0032259">
    <property type="term" value="P:methylation"/>
    <property type="evidence" value="ECO:0007669"/>
    <property type="project" value="UniProtKB-KW"/>
</dbReference>
<name>D5RMU9_9PROT</name>
<dbReference type="NCBIfam" id="TIGR01470">
    <property type="entry name" value="cysG_Nterm"/>
    <property type="match status" value="1"/>
</dbReference>
<evidence type="ECO:0000313" key="6">
    <source>
        <dbReference type="EMBL" id="EFH11362.1"/>
    </source>
</evidence>
<evidence type="ECO:0000256" key="4">
    <source>
        <dbReference type="ARBA" id="ARBA00023027"/>
    </source>
</evidence>
<dbReference type="InterPro" id="IPR028161">
    <property type="entry name" value="Met8-like"/>
</dbReference>
<dbReference type="Gene3D" id="3.30.160.110">
    <property type="entry name" value="Siroheme synthase, domain 2"/>
    <property type="match status" value="1"/>
</dbReference>
<sequence length="133" mass="13585">MRHLPIHLDLRGRTALLLGGGAALATRASLLEQAGAVLRHVEALAPDSLDGVALACAGEAPEAALQALAATCRARGLPLQVLGRPELSDHYLPAIIDRDPVTLSIGTGGAAPVLARLLRQRVEAALAPGLGAM</sequence>
<keyword evidence="6" id="KW-0489">Methyltransferase</keyword>
<evidence type="ECO:0000256" key="2">
    <source>
        <dbReference type="ARBA" id="ARBA00012400"/>
    </source>
</evidence>
<dbReference type="UniPathway" id="UPA00262">
    <property type="reaction ID" value="UER00222"/>
</dbReference>
<dbReference type="Proteomes" id="UP000005324">
    <property type="component" value="Unassembled WGS sequence"/>
</dbReference>
<dbReference type="PANTHER" id="PTHR35330:SF1">
    <property type="entry name" value="SIROHEME BIOSYNTHESIS PROTEIN MET8"/>
    <property type="match status" value="1"/>
</dbReference>
<proteinExistence type="predicted"/>
<accession>D5RMU9</accession>
<dbReference type="SUPFAM" id="SSF75615">
    <property type="entry name" value="Siroheme synthase middle domains-like"/>
    <property type="match status" value="1"/>
</dbReference>
<dbReference type="GO" id="GO:0019354">
    <property type="term" value="P:siroheme biosynthetic process"/>
    <property type="evidence" value="ECO:0007669"/>
    <property type="project" value="UniProtKB-UniPathway"/>
</dbReference>
<organism evidence="6 7">
    <name type="scientific">Pseudoroseomonas cervicalis ATCC 49957</name>
    <dbReference type="NCBI Taxonomy" id="525371"/>
    <lineage>
        <taxon>Bacteria</taxon>
        <taxon>Pseudomonadati</taxon>
        <taxon>Pseudomonadota</taxon>
        <taxon>Alphaproteobacteria</taxon>
        <taxon>Acetobacterales</taxon>
        <taxon>Roseomonadaceae</taxon>
        <taxon>Roseomonas</taxon>
    </lineage>
</organism>
<evidence type="ECO:0000313" key="7">
    <source>
        <dbReference type="Proteomes" id="UP000005324"/>
    </source>
</evidence>
<comment type="pathway">
    <text evidence="1">Porphyrin-containing compound metabolism; siroheme biosynthesis; sirohydrochlorin from precorrin-2: step 1/1.</text>
</comment>